<proteinExistence type="predicted"/>
<sequence>MPELTTPPGAQAKYTHLGCMPMPETIQLTSVVACSILLTLTPQPAQETCTAIQTEPSRATPWALHASLGLARTHEHPKTTLKLPARIDRRKTNSCITPGSSIHGWHAHLNHNKSLQTTCQDCQNAAPPASPLPT</sequence>
<reference evidence="1" key="1">
    <citation type="submission" date="2021-01" db="EMBL/GenBank/DDBJ databases">
        <authorList>
            <person name="Corre E."/>
            <person name="Pelletier E."/>
            <person name="Niang G."/>
            <person name="Scheremetjew M."/>
            <person name="Finn R."/>
            <person name="Kale V."/>
            <person name="Holt S."/>
            <person name="Cochrane G."/>
            <person name="Meng A."/>
            <person name="Brown T."/>
            <person name="Cohen L."/>
        </authorList>
    </citation>
    <scope>NUCLEOTIDE SEQUENCE</scope>
    <source>
        <strain evidence="1">CCMP1320</strain>
    </source>
</reference>
<dbReference type="EMBL" id="HBIP01013472">
    <property type="protein sequence ID" value="CAE0492671.1"/>
    <property type="molecule type" value="Transcribed_RNA"/>
</dbReference>
<gene>
    <name evidence="1" type="ORF">DTER00134_LOCUS7744</name>
</gene>
<evidence type="ECO:0000313" key="1">
    <source>
        <dbReference type="EMBL" id="CAE0492671.1"/>
    </source>
</evidence>
<name>A0A7S3VM90_DUNTE</name>
<accession>A0A7S3VM90</accession>
<protein>
    <submittedName>
        <fullName evidence="1">Uncharacterized protein</fullName>
    </submittedName>
</protein>
<dbReference type="AlphaFoldDB" id="A0A7S3VM90"/>
<organism evidence="1">
    <name type="scientific">Dunaliella tertiolecta</name>
    <name type="common">Green alga</name>
    <dbReference type="NCBI Taxonomy" id="3047"/>
    <lineage>
        <taxon>Eukaryota</taxon>
        <taxon>Viridiplantae</taxon>
        <taxon>Chlorophyta</taxon>
        <taxon>core chlorophytes</taxon>
        <taxon>Chlorophyceae</taxon>
        <taxon>CS clade</taxon>
        <taxon>Chlamydomonadales</taxon>
        <taxon>Dunaliellaceae</taxon>
        <taxon>Dunaliella</taxon>
    </lineage>
</organism>